<reference evidence="1 3" key="2">
    <citation type="journal article" date="2018" name="Plant J.">
        <title>The Physcomitrella patens chromosome-scale assembly reveals moss genome structure and evolution.</title>
        <authorList>
            <person name="Lang D."/>
            <person name="Ullrich K.K."/>
            <person name="Murat F."/>
            <person name="Fuchs J."/>
            <person name="Jenkins J."/>
            <person name="Haas F.B."/>
            <person name="Piednoel M."/>
            <person name="Gundlach H."/>
            <person name="Van Bel M."/>
            <person name="Meyberg R."/>
            <person name="Vives C."/>
            <person name="Morata J."/>
            <person name="Symeonidi A."/>
            <person name="Hiss M."/>
            <person name="Muchero W."/>
            <person name="Kamisugi Y."/>
            <person name="Saleh O."/>
            <person name="Blanc G."/>
            <person name="Decker E.L."/>
            <person name="van Gessel N."/>
            <person name="Grimwood J."/>
            <person name="Hayes R.D."/>
            <person name="Graham S.W."/>
            <person name="Gunter L.E."/>
            <person name="McDaniel S.F."/>
            <person name="Hoernstein S.N.W."/>
            <person name="Larsson A."/>
            <person name="Li F.W."/>
            <person name="Perroud P.F."/>
            <person name="Phillips J."/>
            <person name="Ranjan P."/>
            <person name="Rokshar D.S."/>
            <person name="Rothfels C.J."/>
            <person name="Schneider L."/>
            <person name="Shu S."/>
            <person name="Stevenson D.W."/>
            <person name="Thummler F."/>
            <person name="Tillich M."/>
            <person name="Villarreal Aguilar J.C."/>
            <person name="Widiez T."/>
            <person name="Wong G.K."/>
            <person name="Wymore A."/>
            <person name="Zhang Y."/>
            <person name="Zimmer A.D."/>
            <person name="Quatrano R.S."/>
            <person name="Mayer K.F.X."/>
            <person name="Goodstein D."/>
            <person name="Casacuberta J.M."/>
            <person name="Vandepoele K."/>
            <person name="Reski R."/>
            <person name="Cuming A.C."/>
            <person name="Tuskan G.A."/>
            <person name="Maumus F."/>
            <person name="Salse J."/>
            <person name="Schmutz J."/>
            <person name="Rensing S.A."/>
        </authorList>
    </citation>
    <scope>NUCLEOTIDE SEQUENCE [LARGE SCALE GENOMIC DNA]</scope>
    <source>
        <strain evidence="2 3">cv. Gransden 2004</strain>
    </source>
</reference>
<evidence type="ECO:0000313" key="3">
    <source>
        <dbReference type="Proteomes" id="UP000006727"/>
    </source>
</evidence>
<proteinExistence type="predicted"/>
<reference evidence="2" key="3">
    <citation type="submission" date="2020-12" db="UniProtKB">
        <authorList>
            <consortium name="EnsemblPlants"/>
        </authorList>
    </citation>
    <scope>IDENTIFICATION</scope>
</reference>
<reference evidence="1 3" key="1">
    <citation type="journal article" date="2008" name="Science">
        <title>The Physcomitrella genome reveals evolutionary insights into the conquest of land by plants.</title>
        <authorList>
            <person name="Rensing S."/>
            <person name="Lang D."/>
            <person name="Zimmer A."/>
            <person name="Terry A."/>
            <person name="Salamov A."/>
            <person name="Shapiro H."/>
            <person name="Nishiyama T."/>
            <person name="Perroud P.-F."/>
            <person name="Lindquist E."/>
            <person name="Kamisugi Y."/>
            <person name="Tanahashi T."/>
            <person name="Sakakibara K."/>
            <person name="Fujita T."/>
            <person name="Oishi K."/>
            <person name="Shin-I T."/>
            <person name="Kuroki Y."/>
            <person name="Toyoda A."/>
            <person name="Suzuki Y."/>
            <person name="Hashimoto A."/>
            <person name="Yamaguchi K."/>
            <person name="Sugano A."/>
            <person name="Kohara Y."/>
            <person name="Fujiyama A."/>
            <person name="Anterola A."/>
            <person name="Aoki S."/>
            <person name="Ashton N."/>
            <person name="Barbazuk W.B."/>
            <person name="Barker E."/>
            <person name="Bennetzen J."/>
            <person name="Bezanilla M."/>
            <person name="Blankenship R."/>
            <person name="Cho S.H."/>
            <person name="Dutcher S."/>
            <person name="Estelle M."/>
            <person name="Fawcett J.A."/>
            <person name="Gundlach H."/>
            <person name="Hanada K."/>
            <person name="Heyl A."/>
            <person name="Hicks K.A."/>
            <person name="Hugh J."/>
            <person name="Lohr M."/>
            <person name="Mayer K."/>
            <person name="Melkozernov A."/>
            <person name="Murata T."/>
            <person name="Nelson D."/>
            <person name="Pils B."/>
            <person name="Prigge M."/>
            <person name="Reiss B."/>
            <person name="Renner T."/>
            <person name="Rombauts S."/>
            <person name="Rushton P."/>
            <person name="Sanderfoot A."/>
            <person name="Schween G."/>
            <person name="Shiu S.-H."/>
            <person name="Stueber K."/>
            <person name="Theodoulou F.L."/>
            <person name="Tu H."/>
            <person name="Van de Peer Y."/>
            <person name="Verrier P.J."/>
            <person name="Waters E."/>
            <person name="Wood A."/>
            <person name="Yang L."/>
            <person name="Cove D."/>
            <person name="Cuming A."/>
            <person name="Hasebe M."/>
            <person name="Lucas S."/>
            <person name="Mishler D.B."/>
            <person name="Reski R."/>
            <person name="Grigoriev I."/>
            <person name="Quatrano R.S."/>
            <person name="Boore J.L."/>
        </authorList>
    </citation>
    <scope>NUCLEOTIDE SEQUENCE [LARGE SCALE GENOMIC DNA]</scope>
    <source>
        <strain evidence="2 3">cv. Gransden 2004</strain>
    </source>
</reference>
<dbReference type="Proteomes" id="UP000006727">
    <property type="component" value="Chromosome 19"/>
</dbReference>
<dbReference type="PaxDb" id="3218-PP1S109_102V6.1"/>
<dbReference type="Gramene" id="Pp3c19_2880V3.1">
    <property type="protein sequence ID" value="PAC:32938779.CDS.1"/>
    <property type="gene ID" value="Pp3c19_2880"/>
</dbReference>
<keyword evidence="3" id="KW-1185">Reference proteome</keyword>
<protein>
    <submittedName>
        <fullName evidence="1 2">Uncharacterized protein</fullName>
    </submittedName>
</protein>
<name>A0A2K1IWY1_PHYPA</name>
<accession>A0A2K1IWY1</accession>
<dbReference type="EMBL" id="ABEU02000019">
    <property type="protein sequence ID" value="PNR33790.1"/>
    <property type="molecule type" value="Genomic_DNA"/>
</dbReference>
<evidence type="ECO:0000313" key="1">
    <source>
        <dbReference type="EMBL" id="PNR33790.1"/>
    </source>
</evidence>
<dbReference type="AlphaFoldDB" id="A0A2K1IWY1"/>
<gene>
    <name evidence="1" type="ORF">PHYPA_023606</name>
</gene>
<dbReference type="InParanoid" id="A0A2K1IWY1"/>
<dbReference type="EnsemblPlants" id="Pp3c19_2880V3.1">
    <property type="protein sequence ID" value="PAC:32938779.CDS.1"/>
    <property type="gene ID" value="Pp3c19_2880"/>
</dbReference>
<sequence>MCRMLQHDSGCTRGSRFLPGLLPNGTHSAHHAATTTFSDFPTLAPVQNLYSDCPWHWQLCSSSAGGLGS</sequence>
<evidence type="ECO:0000313" key="2">
    <source>
        <dbReference type="EnsemblPlants" id="PAC:32938779.CDS.1"/>
    </source>
</evidence>
<organism evidence="1">
    <name type="scientific">Physcomitrium patens</name>
    <name type="common">Spreading-leaved earth moss</name>
    <name type="synonym">Physcomitrella patens</name>
    <dbReference type="NCBI Taxonomy" id="3218"/>
    <lineage>
        <taxon>Eukaryota</taxon>
        <taxon>Viridiplantae</taxon>
        <taxon>Streptophyta</taxon>
        <taxon>Embryophyta</taxon>
        <taxon>Bryophyta</taxon>
        <taxon>Bryophytina</taxon>
        <taxon>Bryopsida</taxon>
        <taxon>Funariidae</taxon>
        <taxon>Funariales</taxon>
        <taxon>Funariaceae</taxon>
        <taxon>Physcomitrium</taxon>
    </lineage>
</organism>